<proteinExistence type="predicted"/>
<evidence type="ECO:0000313" key="2">
    <source>
        <dbReference type="EMBL" id="GGE00786.1"/>
    </source>
</evidence>
<dbReference type="Gene3D" id="3.60.10.10">
    <property type="entry name" value="Endonuclease/exonuclease/phosphatase"/>
    <property type="match status" value="1"/>
</dbReference>
<evidence type="ECO:0000313" key="3">
    <source>
        <dbReference type="Proteomes" id="UP000644699"/>
    </source>
</evidence>
<protein>
    <recommendedName>
        <fullName evidence="1">Endonuclease/exonuclease/phosphatase domain-containing protein</fullName>
    </recommendedName>
</protein>
<comment type="caution">
    <text evidence="2">The sequence shown here is derived from an EMBL/GenBank/DDBJ whole genome shotgun (WGS) entry which is preliminary data.</text>
</comment>
<dbReference type="PANTHER" id="PTHR14859:SF15">
    <property type="entry name" value="ENDONUCLEASE_EXONUCLEASE_PHOSPHATASE DOMAIN-CONTAINING PROTEIN"/>
    <property type="match status" value="1"/>
</dbReference>
<dbReference type="RefSeq" id="WP_188908011.1">
    <property type="nucleotide sequence ID" value="NZ_BMIQ01000002.1"/>
</dbReference>
<dbReference type="EMBL" id="BMIQ01000002">
    <property type="protein sequence ID" value="GGE00786.1"/>
    <property type="molecule type" value="Genomic_DNA"/>
</dbReference>
<accession>A0A917E395</accession>
<dbReference type="InterPro" id="IPR036691">
    <property type="entry name" value="Endo/exonu/phosph_ase_sf"/>
</dbReference>
<dbReference type="Pfam" id="PF03372">
    <property type="entry name" value="Exo_endo_phos"/>
    <property type="match status" value="1"/>
</dbReference>
<feature type="domain" description="Endonuclease/exonuclease/phosphatase" evidence="1">
    <location>
        <begin position="17"/>
        <end position="230"/>
    </location>
</feature>
<keyword evidence="3" id="KW-1185">Reference proteome</keyword>
<sequence length="239" mass="26080">MSPDGAGREEGGTLRLVTWNLHGGVGADRRCDLERALRALQGFDPTVAALQEVDGRTHLGRRSHAFERARDLLGGHFAEARLTGRGATAYGHALWSRWPFARLDILRLPGGRIEPRAAIDALVETPFGPLRLIATHLGLVPADRRRQAGFLAELVAARAEPTVVLGDFNDWRLDRGAVHRALAPILPRVAAPKTWPARRPFVRMDRIYAAAALGLEASRTADEAAGLSDHRALVAELRL</sequence>
<reference evidence="2" key="1">
    <citation type="journal article" date="2014" name="Int. J. Syst. Evol. Microbiol.">
        <title>Complete genome sequence of Corynebacterium casei LMG S-19264T (=DSM 44701T), isolated from a smear-ripened cheese.</title>
        <authorList>
            <consortium name="US DOE Joint Genome Institute (JGI-PGF)"/>
            <person name="Walter F."/>
            <person name="Albersmeier A."/>
            <person name="Kalinowski J."/>
            <person name="Ruckert C."/>
        </authorList>
    </citation>
    <scope>NUCLEOTIDE SEQUENCE</scope>
    <source>
        <strain evidence="2">CGMCC 1.15367</strain>
    </source>
</reference>
<dbReference type="GO" id="GO:0003824">
    <property type="term" value="F:catalytic activity"/>
    <property type="evidence" value="ECO:0007669"/>
    <property type="project" value="InterPro"/>
</dbReference>
<dbReference type="Proteomes" id="UP000644699">
    <property type="component" value="Unassembled WGS sequence"/>
</dbReference>
<name>A0A917E395_9HYPH</name>
<dbReference type="AlphaFoldDB" id="A0A917E395"/>
<dbReference type="SUPFAM" id="SSF56219">
    <property type="entry name" value="DNase I-like"/>
    <property type="match status" value="1"/>
</dbReference>
<dbReference type="GO" id="GO:0016020">
    <property type="term" value="C:membrane"/>
    <property type="evidence" value="ECO:0007669"/>
    <property type="project" value="GOC"/>
</dbReference>
<dbReference type="InterPro" id="IPR051916">
    <property type="entry name" value="GPI-anchor_lipid_remodeler"/>
</dbReference>
<gene>
    <name evidence="2" type="ORF">GCM10011390_19520</name>
</gene>
<reference evidence="2" key="2">
    <citation type="submission" date="2020-09" db="EMBL/GenBank/DDBJ databases">
        <authorList>
            <person name="Sun Q."/>
            <person name="Zhou Y."/>
        </authorList>
    </citation>
    <scope>NUCLEOTIDE SEQUENCE</scope>
    <source>
        <strain evidence="2">CGMCC 1.15367</strain>
    </source>
</reference>
<dbReference type="PANTHER" id="PTHR14859">
    <property type="entry name" value="CALCOFLUOR WHITE HYPERSENSITIVE PROTEIN PRECURSOR"/>
    <property type="match status" value="1"/>
</dbReference>
<dbReference type="GO" id="GO:0006506">
    <property type="term" value="P:GPI anchor biosynthetic process"/>
    <property type="evidence" value="ECO:0007669"/>
    <property type="project" value="TreeGrafter"/>
</dbReference>
<evidence type="ECO:0000259" key="1">
    <source>
        <dbReference type="Pfam" id="PF03372"/>
    </source>
</evidence>
<organism evidence="2 3">
    <name type="scientific">Aureimonas endophytica</name>
    <dbReference type="NCBI Taxonomy" id="2027858"/>
    <lineage>
        <taxon>Bacteria</taxon>
        <taxon>Pseudomonadati</taxon>
        <taxon>Pseudomonadota</taxon>
        <taxon>Alphaproteobacteria</taxon>
        <taxon>Hyphomicrobiales</taxon>
        <taxon>Aurantimonadaceae</taxon>
        <taxon>Aureimonas</taxon>
    </lineage>
</organism>
<dbReference type="InterPro" id="IPR005135">
    <property type="entry name" value="Endo/exonuclease/phosphatase"/>
</dbReference>